<accession>A0A5C5VPZ9</accession>
<dbReference type="PANTHER" id="PTHR43818:SF5">
    <property type="entry name" value="OXIDOREDUCTASE FAMILY PROTEIN"/>
    <property type="match status" value="1"/>
</dbReference>
<dbReference type="SUPFAM" id="SSF55347">
    <property type="entry name" value="Glyceraldehyde-3-phosphate dehydrogenase-like, C-terminal domain"/>
    <property type="match status" value="1"/>
</dbReference>
<protein>
    <submittedName>
        <fullName evidence="3">Inositol 2-dehydrogenase</fullName>
        <ecNumber evidence="3">1.1.1.18</ecNumber>
    </submittedName>
</protein>
<reference evidence="3 4" key="1">
    <citation type="submission" date="2019-02" db="EMBL/GenBank/DDBJ databases">
        <title>Deep-cultivation of Planctomycetes and their phenomic and genomic characterization uncovers novel biology.</title>
        <authorList>
            <person name="Wiegand S."/>
            <person name="Jogler M."/>
            <person name="Boedeker C."/>
            <person name="Pinto D."/>
            <person name="Vollmers J."/>
            <person name="Rivas-Marin E."/>
            <person name="Kohn T."/>
            <person name="Peeters S.H."/>
            <person name="Heuer A."/>
            <person name="Rast P."/>
            <person name="Oberbeckmann S."/>
            <person name="Bunk B."/>
            <person name="Jeske O."/>
            <person name="Meyerdierks A."/>
            <person name="Storesund J.E."/>
            <person name="Kallscheuer N."/>
            <person name="Luecker S."/>
            <person name="Lage O.M."/>
            <person name="Pohl T."/>
            <person name="Merkel B.J."/>
            <person name="Hornburger P."/>
            <person name="Mueller R.-W."/>
            <person name="Bruemmer F."/>
            <person name="Labrenz M."/>
            <person name="Spormann A.M."/>
            <person name="Op Den Camp H."/>
            <person name="Overmann J."/>
            <person name="Amann R."/>
            <person name="Jetten M.S.M."/>
            <person name="Mascher T."/>
            <person name="Medema M.H."/>
            <person name="Devos D.P."/>
            <person name="Kaster A.-K."/>
            <person name="Ovreas L."/>
            <person name="Rohde M."/>
            <person name="Galperin M.Y."/>
            <person name="Jogler C."/>
        </authorList>
    </citation>
    <scope>NUCLEOTIDE SEQUENCE [LARGE SCALE GENOMIC DNA]</scope>
    <source>
        <strain evidence="3 4">Pla111</strain>
    </source>
</reference>
<dbReference type="InterPro" id="IPR000683">
    <property type="entry name" value="Gfo/Idh/MocA-like_OxRdtase_N"/>
</dbReference>
<dbReference type="InterPro" id="IPR050463">
    <property type="entry name" value="Gfo/Idh/MocA_oxidrdct_glycsds"/>
</dbReference>
<gene>
    <name evidence="3" type="primary">iolG_5</name>
    <name evidence="3" type="ORF">Pla111_32990</name>
</gene>
<dbReference type="EC" id="1.1.1.18" evidence="3"/>
<dbReference type="GO" id="GO:0000166">
    <property type="term" value="F:nucleotide binding"/>
    <property type="evidence" value="ECO:0007669"/>
    <property type="project" value="InterPro"/>
</dbReference>
<keyword evidence="4" id="KW-1185">Reference proteome</keyword>
<dbReference type="Gene3D" id="3.40.50.720">
    <property type="entry name" value="NAD(P)-binding Rossmann-like Domain"/>
    <property type="match status" value="1"/>
</dbReference>
<feature type="domain" description="Gfo/Idh/MocA-like oxidoreductase bacterial type C-terminal" evidence="2">
    <location>
        <begin position="213"/>
        <end position="470"/>
    </location>
</feature>
<dbReference type="InterPro" id="IPR036291">
    <property type="entry name" value="NAD(P)-bd_dom_sf"/>
</dbReference>
<evidence type="ECO:0000259" key="2">
    <source>
        <dbReference type="Pfam" id="PF19051"/>
    </source>
</evidence>
<keyword evidence="3" id="KW-0560">Oxidoreductase</keyword>
<feature type="domain" description="Gfo/Idh/MocA-like oxidoreductase N-terminal" evidence="1">
    <location>
        <begin position="67"/>
        <end position="173"/>
    </location>
</feature>
<dbReference type="PROSITE" id="PS51318">
    <property type="entry name" value="TAT"/>
    <property type="match status" value="1"/>
</dbReference>
<evidence type="ECO:0000313" key="4">
    <source>
        <dbReference type="Proteomes" id="UP000318995"/>
    </source>
</evidence>
<dbReference type="InterPro" id="IPR006311">
    <property type="entry name" value="TAT_signal"/>
</dbReference>
<comment type="caution">
    <text evidence="3">The sequence shown here is derived from an EMBL/GenBank/DDBJ whole genome shotgun (WGS) entry which is preliminary data.</text>
</comment>
<organism evidence="3 4">
    <name type="scientific">Botrimarina hoheduenensis</name>
    <dbReference type="NCBI Taxonomy" id="2528000"/>
    <lineage>
        <taxon>Bacteria</taxon>
        <taxon>Pseudomonadati</taxon>
        <taxon>Planctomycetota</taxon>
        <taxon>Planctomycetia</taxon>
        <taxon>Pirellulales</taxon>
        <taxon>Lacipirellulaceae</taxon>
        <taxon>Botrimarina</taxon>
    </lineage>
</organism>
<dbReference type="EMBL" id="SJPH01000011">
    <property type="protein sequence ID" value="TWT40654.1"/>
    <property type="molecule type" value="Genomic_DNA"/>
</dbReference>
<sequence>MSTMSNFATNRRGFLGAGVGLASLGMTRHAAAEASRSATRARRDGLTYASIGVGLQGKGLMRGAAYFATCAAICDADASHLRVAEKNLSDHYREKKLAAPRPDLCEDYRRVLDRRDIDVVVIATPDHWHTKIVIEALHAGKDVYCEKPLTLTVAEGRQILDALEATGRVMQVGTQQRSGKGFQTAAAMVRDGRVGKISRVTCSLDGAPGSPVLPVASPPAELNWNRWLGPAPYVPYRQGEAPNGGYGGQFPRSRAHAHFRWWYEYSGGKLTDWGAHHVDIAMWALNKQGCDLGPYRVEPMMAEHPVEFVDGMPAQDDRFNTATEFKIRVTFGDGTELDIRNSAVDDLGFRNGVMVQGDAGRFLVNRSKLVGKPVEELESAPLPESAYKALHLDAQPGGLWHMDNFFRSVRGETTPISDVASHHQHLTVCHVANLAIRLGRTLTFDPAAERFVGDEQADAMLERAPREGFEINA</sequence>
<dbReference type="Pfam" id="PF19051">
    <property type="entry name" value="GFO_IDH_MocA_C2"/>
    <property type="match status" value="1"/>
</dbReference>
<dbReference type="Proteomes" id="UP000318995">
    <property type="component" value="Unassembled WGS sequence"/>
</dbReference>
<dbReference type="InterPro" id="IPR043906">
    <property type="entry name" value="Gfo/Idh/MocA_OxRdtase_bact_C"/>
</dbReference>
<proteinExistence type="predicted"/>
<name>A0A5C5VPZ9_9BACT</name>
<dbReference type="GO" id="GO:0050112">
    <property type="term" value="F:inositol 2-dehydrogenase (NAD+) activity"/>
    <property type="evidence" value="ECO:0007669"/>
    <property type="project" value="UniProtKB-EC"/>
</dbReference>
<evidence type="ECO:0000259" key="1">
    <source>
        <dbReference type="Pfam" id="PF01408"/>
    </source>
</evidence>
<dbReference type="SUPFAM" id="SSF51735">
    <property type="entry name" value="NAD(P)-binding Rossmann-fold domains"/>
    <property type="match status" value="1"/>
</dbReference>
<dbReference type="PANTHER" id="PTHR43818">
    <property type="entry name" value="BCDNA.GH03377"/>
    <property type="match status" value="1"/>
</dbReference>
<dbReference type="AlphaFoldDB" id="A0A5C5VPZ9"/>
<evidence type="ECO:0000313" key="3">
    <source>
        <dbReference type="EMBL" id="TWT40654.1"/>
    </source>
</evidence>
<dbReference type="Pfam" id="PF01408">
    <property type="entry name" value="GFO_IDH_MocA"/>
    <property type="match status" value="1"/>
</dbReference>
<dbReference type="Gene3D" id="3.30.360.10">
    <property type="entry name" value="Dihydrodipicolinate Reductase, domain 2"/>
    <property type="match status" value="1"/>
</dbReference>
<dbReference type="OrthoDB" id="9788246at2"/>